<dbReference type="PANTHER" id="PTHR34979">
    <property type="entry name" value="INNER MEMBRANE PROTEIN YGAZ"/>
    <property type="match status" value="1"/>
</dbReference>
<keyword evidence="7 8" id="KW-0472">Membrane</keyword>
<evidence type="ECO:0000256" key="8">
    <source>
        <dbReference type="SAM" id="Phobius"/>
    </source>
</evidence>
<feature type="transmembrane region" description="Helical" evidence="8">
    <location>
        <begin position="207"/>
        <end position="225"/>
    </location>
</feature>
<keyword evidence="6 8" id="KW-1133">Transmembrane helix</keyword>
<accession>A0A291LVN4</accession>
<evidence type="ECO:0000256" key="1">
    <source>
        <dbReference type="ARBA" id="ARBA00004651"/>
    </source>
</evidence>
<dbReference type="EMBL" id="CP021404">
    <property type="protein sequence ID" value="ATI40769.1"/>
    <property type="molecule type" value="Genomic_DNA"/>
</dbReference>
<evidence type="ECO:0000256" key="6">
    <source>
        <dbReference type="ARBA" id="ARBA00022989"/>
    </source>
</evidence>
<dbReference type="AlphaFoldDB" id="A0A291LVN4"/>
<comment type="similarity">
    <text evidence="2">Belongs to the AzlC family.</text>
</comment>
<evidence type="ECO:0000256" key="7">
    <source>
        <dbReference type="ARBA" id="ARBA00023136"/>
    </source>
</evidence>
<dbReference type="OrthoDB" id="3579489at2"/>
<evidence type="ECO:0000256" key="2">
    <source>
        <dbReference type="ARBA" id="ARBA00010735"/>
    </source>
</evidence>
<dbReference type="KEGG" id="cmag:CBW24_01260"/>
<name>A0A291LVN4_9RHOB</name>
<reference evidence="9 10" key="1">
    <citation type="submission" date="2017-05" db="EMBL/GenBank/DDBJ databases">
        <title>Comparative genomic and metabolic analysis of manganese-oxidizing mechanisms in Celeribater manganoxidans DY25T: its adaption to the environment of polymetallic nodule.</title>
        <authorList>
            <person name="Wang X."/>
        </authorList>
    </citation>
    <scope>NUCLEOTIDE SEQUENCE [LARGE SCALE GENOMIC DNA]</scope>
    <source>
        <strain evidence="9 10">DY25</strain>
    </source>
</reference>
<keyword evidence="5 8" id="KW-0812">Transmembrane</keyword>
<feature type="transmembrane region" description="Helical" evidence="8">
    <location>
        <begin position="71"/>
        <end position="93"/>
    </location>
</feature>
<comment type="subcellular location">
    <subcellularLocation>
        <location evidence="1">Cell membrane</location>
        <topology evidence="1">Multi-pass membrane protein</topology>
    </subcellularLocation>
</comment>
<evidence type="ECO:0000313" key="10">
    <source>
        <dbReference type="Proteomes" id="UP000219050"/>
    </source>
</evidence>
<dbReference type="PANTHER" id="PTHR34979:SF1">
    <property type="entry name" value="INNER MEMBRANE PROTEIN YGAZ"/>
    <property type="match status" value="1"/>
</dbReference>
<dbReference type="RefSeq" id="WP_097372419.1">
    <property type="nucleotide sequence ID" value="NZ_CP021404.1"/>
</dbReference>
<evidence type="ECO:0000313" key="9">
    <source>
        <dbReference type="EMBL" id="ATI40769.1"/>
    </source>
</evidence>
<proteinExistence type="inferred from homology"/>
<dbReference type="GO" id="GO:0005886">
    <property type="term" value="C:plasma membrane"/>
    <property type="evidence" value="ECO:0007669"/>
    <property type="project" value="UniProtKB-SubCell"/>
</dbReference>
<dbReference type="GO" id="GO:1903785">
    <property type="term" value="P:L-valine transmembrane transport"/>
    <property type="evidence" value="ECO:0007669"/>
    <property type="project" value="TreeGrafter"/>
</dbReference>
<feature type="transmembrane region" description="Helical" evidence="8">
    <location>
        <begin position="20"/>
        <end position="38"/>
    </location>
</feature>
<gene>
    <name evidence="9" type="ORF">CBW24_01260</name>
</gene>
<dbReference type="Proteomes" id="UP000219050">
    <property type="component" value="Chromosome"/>
</dbReference>
<evidence type="ECO:0000256" key="5">
    <source>
        <dbReference type="ARBA" id="ARBA00022692"/>
    </source>
</evidence>
<sequence length="243" mass="25662">MAFTTTKSAFWEGFRAGAPFLLVVTPFGIVFGVAALDAGLNLAHAMGFSVVVIAGAAQLTALSTMVDQSPFVIVIGAALLVNLRMLMYSASLAPHLGGMPTWQKAVTAFFLTDQVFAISVQRFETLGDESVWRRFMFIMGITTIMAPFWYLGTLIGAVVGQSIPPEFGLDFAVPVCFMSLIGPALRTGPHGMAALTAAITALFLRDLPWNLGLAVASLVGMVVGAETQRQAERRAASGKGTAA</sequence>
<feature type="transmembrane region" description="Helical" evidence="8">
    <location>
        <begin position="167"/>
        <end position="187"/>
    </location>
</feature>
<evidence type="ECO:0000256" key="4">
    <source>
        <dbReference type="ARBA" id="ARBA00022475"/>
    </source>
</evidence>
<keyword evidence="3" id="KW-0813">Transport</keyword>
<keyword evidence="4" id="KW-1003">Cell membrane</keyword>
<protein>
    <submittedName>
        <fullName evidence="9">Branched-chain amino acid transporter AzlC</fullName>
    </submittedName>
</protein>
<organism evidence="9 10">
    <name type="scientific">Pacificitalea manganoxidans</name>
    <dbReference type="NCBI Taxonomy" id="1411902"/>
    <lineage>
        <taxon>Bacteria</taxon>
        <taxon>Pseudomonadati</taxon>
        <taxon>Pseudomonadota</taxon>
        <taxon>Alphaproteobacteria</taxon>
        <taxon>Rhodobacterales</taxon>
        <taxon>Paracoccaceae</taxon>
        <taxon>Pacificitalea</taxon>
    </lineage>
</organism>
<keyword evidence="10" id="KW-1185">Reference proteome</keyword>
<dbReference type="Pfam" id="PF03591">
    <property type="entry name" value="AzlC"/>
    <property type="match status" value="1"/>
</dbReference>
<feature type="transmembrane region" description="Helical" evidence="8">
    <location>
        <begin position="45"/>
        <end position="65"/>
    </location>
</feature>
<dbReference type="InterPro" id="IPR011606">
    <property type="entry name" value="Brnchd-chn_aa_trnsp_permease"/>
</dbReference>
<evidence type="ECO:0000256" key="3">
    <source>
        <dbReference type="ARBA" id="ARBA00022448"/>
    </source>
</evidence>
<feature type="transmembrane region" description="Helical" evidence="8">
    <location>
        <begin position="135"/>
        <end position="160"/>
    </location>
</feature>